<dbReference type="PANTHER" id="PTHR33087">
    <property type="entry name" value="OS07G0539200 PROTEIN"/>
    <property type="match status" value="1"/>
</dbReference>
<dbReference type="InterPro" id="IPR053253">
    <property type="entry name" value="Sex_diff_modulator"/>
</dbReference>
<dbReference type="Proteomes" id="UP000324897">
    <property type="component" value="Chromosome 4"/>
</dbReference>
<dbReference type="AlphaFoldDB" id="A0A5J9VR19"/>
<organism evidence="1 2">
    <name type="scientific">Eragrostis curvula</name>
    <name type="common">weeping love grass</name>
    <dbReference type="NCBI Taxonomy" id="38414"/>
    <lineage>
        <taxon>Eukaryota</taxon>
        <taxon>Viridiplantae</taxon>
        <taxon>Streptophyta</taxon>
        <taxon>Embryophyta</taxon>
        <taxon>Tracheophyta</taxon>
        <taxon>Spermatophyta</taxon>
        <taxon>Magnoliopsida</taxon>
        <taxon>Liliopsida</taxon>
        <taxon>Poales</taxon>
        <taxon>Poaceae</taxon>
        <taxon>PACMAD clade</taxon>
        <taxon>Chloridoideae</taxon>
        <taxon>Eragrostideae</taxon>
        <taxon>Eragrostidinae</taxon>
        <taxon>Eragrostis</taxon>
    </lineage>
</organism>
<keyword evidence="2" id="KW-1185">Reference proteome</keyword>
<dbReference type="EMBL" id="RWGY01000007">
    <property type="protein sequence ID" value="TVU38021.1"/>
    <property type="molecule type" value="Genomic_DNA"/>
</dbReference>
<sequence length="231" mass="26433">MVLAQPRRVGRWQPDVYGEEGLSINAVYSAVKEEFNLGAYQFSVEKLYRDDFLIRFQSVDVREKVLCEGVLAGPGFLLTVKPWKRTLYGQRLGYDVKVNIDIVGIPAHAWQEETIRELLSPFCSVEIVYTRFGFSFKQNVDAWAARLDAIPDRRWLAIPEPKFSDRLHAVLHDYGGCKNQFSKYLIQFEVKLAEEEAADGVQYSIDPDYDHDSDREPKGRVSSVVFGVAVF</sequence>
<dbReference type="Gramene" id="TVU38021">
    <property type="protein sequence ID" value="TVU38021"/>
    <property type="gene ID" value="EJB05_11368"/>
</dbReference>
<comment type="caution">
    <text evidence="1">The sequence shown here is derived from an EMBL/GenBank/DDBJ whole genome shotgun (WGS) entry which is preliminary data.</text>
</comment>
<name>A0A5J9VR19_9POAL</name>
<dbReference type="OrthoDB" id="690292at2759"/>
<accession>A0A5J9VR19</accession>
<evidence type="ECO:0000313" key="1">
    <source>
        <dbReference type="EMBL" id="TVU38021.1"/>
    </source>
</evidence>
<evidence type="ECO:0000313" key="2">
    <source>
        <dbReference type="Proteomes" id="UP000324897"/>
    </source>
</evidence>
<dbReference type="PANTHER" id="PTHR33087:SF21">
    <property type="entry name" value="OS03G0782100 PROTEIN"/>
    <property type="match status" value="1"/>
</dbReference>
<gene>
    <name evidence="1" type="ORF">EJB05_11368</name>
</gene>
<protein>
    <submittedName>
        <fullName evidence="1">Uncharacterized protein</fullName>
    </submittedName>
</protein>
<proteinExistence type="predicted"/>
<reference evidence="1 2" key="1">
    <citation type="journal article" date="2019" name="Sci. Rep.">
        <title>A high-quality genome of Eragrostis curvula grass provides insights into Poaceae evolution and supports new strategies to enhance forage quality.</title>
        <authorList>
            <person name="Carballo J."/>
            <person name="Santos B.A.C.M."/>
            <person name="Zappacosta D."/>
            <person name="Garbus I."/>
            <person name="Selva J.P."/>
            <person name="Gallo C.A."/>
            <person name="Diaz A."/>
            <person name="Albertini E."/>
            <person name="Caccamo M."/>
            <person name="Echenique V."/>
        </authorList>
    </citation>
    <scope>NUCLEOTIDE SEQUENCE [LARGE SCALE GENOMIC DNA]</scope>
    <source>
        <strain evidence="2">cv. Victoria</strain>
        <tissue evidence="1">Leaf</tissue>
    </source>
</reference>